<feature type="region of interest" description="Disordered" evidence="1">
    <location>
        <begin position="162"/>
        <end position="207"/>
    </location>
</feature>
<organism evidence="3 4">
    <name type="scientific">Stephanodiscus triporus</name>
    <dbReference type="NCBI Taxonomy" id="2934178"/>
    <lineage>
        <taxon>Eukaryota</taxon>
        <taxon>Sar</taxon>
        <taxon>Stramenopiles</taxon>
        <taxon>Ochrophyta</taxon>
        <taxon>Bacillariophyta</taxon>
        <taxon>Coscinodiscophyceae</taxon>
        <taxon>Thalassiosirophycidae</taxon>
        <taxon>Stephanodiscales</taxon>
        <taxon>Stephanodiscaceae</taxon>
        <taxon>Stephanodiscus</taxon>
    </lineage>
</organism>
<feature type="domain" description="WW" evidence="2">
    <location>
        <begin position="651"/>
        <end position="685"/>
    </location>
</feature>
<feature type="compositionally biased region" description="Low complexity" evidence="1">
    <location>
        <begin position="162"/>
        <end position="175"/>
    </location>
</feature>
<dbReference type="InterPro" id="IPR027417">
    <property type="entry name" value="P-loop_NTPase"/>
</dbReference>
<dbReference type="FunFam" id="3.40.50.300:FF:002371">
    <property type="entry name" value="Predicted protein"/>
    <property type="match status" value="1"/>
</dbReference>
<dbReference type="CDD" id="cd00201">
    <property type="entry name" value="WW"/>
    <property type="match status" value="1"/>
</dbReference>
<dbReference type="CDD" id="cd18808">
    <property type="entry name" value="SF1_C_Upf1"/>
    <property type="match status" value="1"/>
</dbReference>
<dbReference type="PANTHER" id="PTHR10887">
    <property type="entry name" value="DNA2/NAM7 HELICASE FAMILY"/>
    <property type="match status" value="1"/>
</dbReference>
<feature type="compositionally biased region" description="Polar residues" evidence="1">
    <location>
        <begin position="1097"/>
        <end position="1108"/>
    </location>
</feature>
<comment type="caution">
    <text evidence="3">The sequence shown here is derived from an EMBL/GenBank/DDBJ whole genome shotgun (WGS) entry which is preliminary data.</text>
</comment>
<dbReference type="InterPro" id="IPR047187">
    <property type="entry name" value="SF1_C_Upf1"/>
</dbReference>
<feature type="region of interest" description="Disordered" evidence="1">
    <location>
        <begin position="409"/>
        <end position="440"/>
    </location>
</feature>
<feature type="compositionally biased region" description="Low complexity" evidence="1">
    <location>
        <begin position="54"/>
        <end position="81"/>
    </location>
</feature>
<feature type="region of interest" description="Disordered" evidence="1">
    <location>
        <begin position="1089"/>
        <end position="1108"/>
    </location>
</feature>
<protein>
    <recommendedName>
        <fullName evidence="2">WW domain-containing protein</fullName>
    </recommendedName>
</protein>
<dbReference type="Gene3D" id="3.40.50.300">
    <property type="entry name" value="P-loop containing nucleotide triphosphate hydrolases"/>
    <property type="match status" value="2"/>
</dbReference>
<feature type="compositionally biased region" description="Low complexity" evidence="1">
    <location>
        <begin position="19"/>
        <end position="42"/>
    </location>
</feature>
<feature type="compositionally biased region" description="Low complexity" evidence="1">
    <location>
        <begin position="196"/>
        <end position="205"/>
    </location>
</feature>
<dbReference type="CDD" id="cd18042">
    <property type="entry name" value="DEXXQc_SETX"/>
    <property type="match status" value="1"/>
</dbReference>
<evidence type="ECO:0000313" key="4">
    <source>
        <dbReference type="Proteomes" id="UP001530315"/>
    </source>
</evidence>
<dbReference type="PANTHER" id="PTHR10887:SF495">
    <property type="entry name" value="HELICASE SENATAXIN ISOFORM X1-RELATED"/>
    <property type="match status" value="1"/>
</dbReference>
<evidence type="ECO:0000259" key="2">
    <source>
        <dbReference type="PROSITE" id="PS50020"/>
    </source>
</evidence>
<dbReference type="InterPro" id="IPR045055">
    <property type="entry name" value="DNA2/NAM7-like"/>
</dbReference>
<feature type="region of interest" description="Disordered" evidence="1">
    <location>
        <begin position="1"/>
        <end position="81"/>
    </location>
</feature>
<dbReference type="InterPro" id="IPR041679">
    <property type="entry name" value="DNA2/NAM7-like_C"/>
</dbReference>
<reference evidence="3 4" key="1">
    <citation type="submission" date="2024-10" db="EMBL/GenBank/DDBJ databases">
        <title>Updated reference genomes for cyclostephanoid diatoms.</title>
        <authorList>
            <person name="Roberts W.R."/>
            <person name="Alverson A.J."/>
        </authorList>
    </citation>
    <scope>NUCLEOTIDE SEQUENCE [LARGE SCALE GENOMIC DNA]</scope>
    <source>
        <strain evidence="3 4">AJA276-08</strain>
    </source>
</reference>
<dbReference type="EMBL" id="JALLAZ020001323">
    <property type="protein sequence ID" value="KAL3776953.1"/>
    <property type="molecule type" value="Genomic_DNA"/>
</dbReference>
<keyword evidence="4" id="KW-1185">Reference proteome</keyword>
<dbReference type="SUPFAM" id="SSF51045">
    <property type="entry name" value="WW domain"/>
    <property type="match status" value="1"/>
</dbReference>
<dbReference type="InterPro" id="IPR036020">
    <property type="entry name" value="WW_dom_sf"/>
</dbReference>
<dbReference type="Pfam" id="PF13086">
    <property type="entry name" value="AAA_11"/>
    <property type="match status" value="1"/>
</dbReference>
<dbReference type="AlphaFoldDB" id="A0ABD3NM69"/>
<evidence type="ECO:0000256" key="1">
    <source>
        <dbReference type="SAM" id="MobiDB-lite"/>
    </source>
</evidence>
<proteinExistence type="predicted"/>
<dbReference type="Proteomes" id="UP001530315">
    <property type="component" value="Unassembled WGS sequence"/>
</dbReference>
<sequence>MGDDDDDGPPRSSTDRGGRVVVDVVVGAASSSRPVASSSSSATTGRQKRPTATSRRAFAGAAPPASSRPSSRSDAATDETTATTARTVVAAAGSSAGVGVGVGGGGSLSSILLSNAGTARFLRPDAPRLLRHYDRIVPKDYWKNMTSWNFLGDLNDRMTTTTTTTRTTTTKAARGVDGGGDDDDGAGADAKRPRTSSSSSSSGSSPLPDAFGSYREYCALWAPLCLEEARAQLLSEVAGDLPHWQGGAGRLDRGPVRVTLEPMRRDVHSSSDCVGVRVKDVLTPSSDYKDRSFVANDIVLLTREESYVWEASRGTLLQRKQQQQRQQQQQGQSRQPTRYGIVGYIEYSHRSIEGLIVQVSRELWSDVGTSEMVLLKLGCNITSLREFTALCRMDSIPLLDYILGSKMSSRAPAGPTKFERGSEIDAGGLDSNDPPSDEKRAKRDILSMMGGPSALGKGFAEYASRKFNLSQLGAISASAMEYGEGGFTLIKGPPGTGKTTTLCALLNALHIRQMNQYFHEVRKLAESLDAVVGKRASLSLSGAAKKRPRILVCAPSNAAVDNVIMKIMEDGFVDGSGRRYNPSMARIGRGQSESVKDVCLEEKVESYISNSMDLTQLENSMEGHKAECRRIHSDITRLRQRMHAMKKAVGYPLAKEWEIRVDEDTARVYYVNHKDKTTTFEVPPPPEPGQRHFPPESMPEYKEFVSRVVKLVERYNNISTELERLNLCRDVSTAVHGGTYCHSMNTIRQQVEMHILDDTHIVTTTLGTAGNRSLEAANKFEVVVVDEAAQSVEPSTLAGLQLGSKHAILVGDPQQLPATIFNVSGRTTKYDRSLFQRLEEAGHDVHLLDTQYRMHPVISDFPRRIFYSGLLLDGPNVKHPDYGNPLKRSVFRKFQAFKSFTVLDLESTEERGGTSLSNTTEAHLALHLFDSLRRGTDGQSASSRVAVITPYAQQASLLRRTFSNSLGAGYERFVEISSVDAFQGREANIVIFSCVRAAGSKGIGFLSDVRRMNVALTRSKHFLFIIANTKSIMVNPYWRDLVKHARETEAVIQVPYSGSRHSYSFPDLATLKAMPPPLKPMFPFSNKKQRGRELLTEESNTGNRGYHL</sequence>
<name>A0ABD3NM69_9STRA</name>
<evidence type="ECO:0000313" key="3">
    <source>
        <dbReference type="EMBL" id="KAL3776953.1"/>
    </source>
</evidence>
<dbReference type="PROSITE" id="PS50020">
    <property type="entry name" value="WW_DOMAIN_2"/>
    <property type="match status" value="1"/>
</dbReference>
<gene>
    <name evidence="3" type="ORF">ACHAW5_009285</name>
</gene>
<dbReference type="Gene3D" id="2.20.70.10">
    <property type="match status" value="1"/>
</dbReference>
<dbReference type="Pfam" id="PF13087">
    <property type="entry name" value="AAA_12"/>
    <property type="match status" value="1"/>
</dbReference>
<dbReference type="SMART" id="SM00456">
    <property type="entry name" value="WW"/>
    <property type="match status" value="1"/>
</dbReference>
<dbReference type="SUPFAM" id="SSF52540">
    <property type="entry name" value="P-loop containing nucleoside triphosphate hydrolases"/>
    <property type="match status" value="1"/>
</dbReference>
<accession>A0ABD3NM69</accession>
<dbReference type="InterPro" id="IPR041677">
    <property type="entry name" value="DNA2/NAM7_AAA_11"/>
</dbReference>
<dbReference type="InterPro" id="IPR001202">
    <property type="entry name" value="WW_dom"/>
</dbReference>
<dbReference type="PROSITE" id="PS01159">
    <property type="entry name" value="WW_DOMAIN_1"/>
    <property type="match status" value="1"/>
</dbReference>